<keyword evidence="7 9" id="KW-0472">Membrane</keyword>
<feature type="domain" description="Tripartite ATP-independent periplasmic transporters DctQ component" evidence="10">
    <location>
        <begin position="31"/>
        <end position="156"/>
    </location>
</feature>
<keyword evidence="5 9" id="KW-0812">Transmembrane</keyword>
<dbReference type="InterPro" id="IPR055348">
    <property type="entry name" value="DctQ"/>
</dbReference>
<evidence type="ECO:0000256" key="3">
    <source>
        <dbReference type="ARBA" id="ARBA00022475"/>
    </source>
</evidence>
<dbReference type="PANTHER" id="PTHR35011">
    <property type="entry name" value="2,3-DIKETO-L-GULONATE TRAP TRANSPORTER SMALL PERMEASE PROTEIN YIAM"/>
    <property type="match status" value="1"/>
</dbReference>
<dbReference type="AlphaFoldDB" id="A0A852T6K2"/>
<dbReference type="PANTHER" id="PTHR35011:SF2">
    <property type="entry name" value="2,3-DIKETO-L-GULONATE TRAP TRANSPORTER SMALL PERMEASE PROTEIN YIAM"/>
    <property type="match status" value="1"/>
</dbReference>
<evidence type="ECO:0000259" key="10">
    <source>
        <dbReference type="Pfam" id="PF04290"/>
    </source>
</evidence>
<sequence>MNSIKRLESSTRVLDKILEVSSLSLLIISTILALFNIAMRFFFDTTYSLVEELCRYTIIYGTFMYLGPLIKKDEHIKMDFLNSVLKGRLLQINSLLINIILLASCAVLFWTGTQWVISLFQLGIKTTSGTMLLALPSLAVPIGMFFACVYSILLIIIDYRKIRDNYDESLAPKEIKELDI</sequence>
<feature type="transmembrane region" description="Helical" evidence="9">
    <location>
        <begin position="131"/>
        <end position="157"/>
    </location>
</feature>
<name>A0A852T6K2_9BACI</name>
<evidence type="ECO:0000256" key="7">
    <source>
        <dbReference type="ARBA" id="ARBA00023136"/>
    </source>
</evidence>
<feature type="transmembrane region" description="Helical" evidence="9">
    <location>
        <begin position="20"/>
        <end position="43"/>
    </location>
</feature>
<keyword evidence="2" id="KW-0813">Transport</keyword>
<dbReference type="Pfam" id="PF04290">
    <property type="entry name" value="DctQ"/>
    <property type="match status" value="1"/>
</dbReference>
<proteinExistence type="inferred from homology"/>
<gene>
    <name evidence="11" type="ORF">F4694_001017</name>
</gene>
<evidence type="ECO:0000256" key="9">
    <source>
        <dbReference type="SAM" id="Phobius"/>
    </source>
</evidence>
<evidence type="ECO:0000256" key="5">
    <source>
        <dbReference type="ARBA" id="ARBA00022692"/>
    </source>
</evidence>
<dbReference type="EMBL" id="JACCBX010000002">
    <property type="protein sequence ID" value="NYE04273.1"/>
    <property type="molecule type" value="Genomic_DNA"/>
</dbReference>
<organism evidence="11 12">
    <name type="scientific">Neobacillus niacini</name>
    <dbReference type="NCBI Taxonomy" id="86668"/>
    <lineage>
        <taxon>Bacteria</taxon>
        <taxon>Bacillati</taxon>
        <taxon>Bacillota</taxon>
        <taxon>Bacilli</taxon>
        <taxon>Bacillales</taxon>
        <taxon>Bacillaceae</taxon>
        <taxon>Neobacillus</taxon>
    </lineage>
</organism>
<dbReference type="GO" id="GO:0015740">
    <property type="term" value="P:C4-dicarboxylate transport"/>
    <property type="evidence" value="ECO:0007669"/>
    <property type="project" value="TreeGrafter"/>
</dbReference>
<evidence type="ECO:0000256" key="4">
    <source>
        <dbReference type="ARBA" id="ARBA00022519"/>
    </source>
</evidence>
<comment type="subcellular location">
    <subcellularLocation>
        <location evidence="1">Cell inner membrane</location>
        <topology evidence="1">Multi-pass membrane protein</topology>
    </subcellularLocation>
</comment>
<dbReference type="GO" id="GO:0022857">
    <property type="term" value="F:transmembrane transporter activity"/>
    <property type="evidence" value="ECO:0007669"/>
    <property type="project" value="TreeGrafter"/>
</dbReference>
<reference evidence="12" key="2">
    <citation type="submission" date="2020-08" db="EMBL/GenBank/DDBJ databases">
        <title>The Agave Microbiome: Exploring the role of microbial communities in plant adaptations to desert environments.</title>
        <authorList>
            <person name="Partida-Martinez L.P."/>
        </authorList>
    </citation>
    <scope>NUCLEOTIDE SEQUENCE [LARGE SCALE GENOMIC DNA]</scope>
    <source>
        <strain evidence="12">AT2.8</strain>
    </source>
</reference>
<evidence type="ECO:0000313" key="12">
    <source>
        <dbReference type="Proteomes" id="UP000548423"/>
    </source>
</evidence>
<comment type="caution">
    <text evidence="11">The sequence shown here is derived from an EMBL/GenBank/DDBJ whole genome shotgun (WGS) entry which is preliminary data.</text>
</comment>
<keyword evidence="3" id="KW-1003">Cell membrane</keyword>
<evidence type="ECO:0000256" key="6">
    <source>
        <dbReference type="ARBA" id="ARBA00022989"/>
    </source>
</evidence>
<evidence type="ECO:0000313" key="11">
    <source>
        <dbReference type="EMBL" id="NYE04273.1"/>
    </source>
</evidence>
<dbReference type="Proteomes" id="UP000548423">
    <property type="component" value="Unassembled WGS sequence"/>
</dbReference>
<feature type="transmembrane region" description="Helical" evidence="9">
    <location>
        <begin position="55"/>
        <end position="71"/>
    </location>
</feature>
<dbReference type="GO" id="GO:0005886">
    <property type="term" value="C:plasma membrane"/>
    <property type="evidence" value="ECO:0007669"/>
    <property type="project" value="UniProtKB-SubCell"/>
</dbReference>
<feature type="transmembrane region" description="Helical" evidence="9">
    <location>
        <begin position="92"/>
        <end position="111"/>
    </location>
</feature>
<keyword evidence="4" id="KW-0997">Cell inner membrane</keyword>
<dbReference type="InterPro" id="IPR007387">
    <property type="entry name" value="TRAP_DctQ"/>
</dbReference>
<accession>A0A852T6K2</accession>
<evidence type="ECO:0000256" key="8">
    <source>
        <dbReference type="ARBA" id="ARBA00038436"/>
    </source>
</evidence>
<reference evidence="12" key="1">
    <citation type="submission" date="2020-07" db="EMBL/GenBank/DDBJ databases">
        <authorList>
            <person name="Partida-Martinez L."/>
            <person name="Huntemann M."/>
            <person name="Clum A."/>
            <person name="Wang J."/>
            <person name="Palaniappan K."/>
            <person name="Ritter S."/>
            <person name="Chen I.-M."/>
            <person name="Stamatis D."/>
            <person name="Reddy T."/>
            <person name="O'Malley R."/>
            <person name="Daum C."/>
            <person name="Shapiro N."/>
            <person name="Ivanova N."/>
            <person name="Kyrpides N."/>
            <person name="Woyke T."/>
        </authorList>
    </citation>
    <scope>NUCLEOTIDE SEQUENCE [LARGE SCALE GENOMIC DNA]</scope>
    <source>
        <strain evidence="12">AT2.8</strain>
    </source>
</reference>
<evidence type="ECO:0000256" key="2">
    <source>
        <dbReference type="ARBA" id="ARBA00022448"/>
    </source>
</evidence>
<comment type="similarity">
    <text evidence="8">Belongs to the TRAP transporter small permease family.</text>
</comment>
<keyword evidence="6 9" id="KW-1133">Transmembrane helix</keyword>
<evidence type="ECO:0000256" key="1">
    <source>
        <dbReference type="ARBA" id="ARBA00004429"/>
    </source>
</evidence>
<protein>
    <submittedName>
        <fullName evidence="11">TRAP-type C4-dicarboxylate transport system permease small subunit</fullName>
    </submittedName>
</protein>